<feature type="region of interest" description="Disordered" evidence="2">
    <location>
        <begin position="1640"/>
        <end position="1675"/>
    </location>
</feature>
<feature type="compositionally biased region" description="Acidic residues" evidence="2">
    <location>
        <begin position="644"/>
        <end position="668"/>
    </location>
</feature>
<feature type="compositionally biased region" description="Polar residues" evidence="2">
    <location>
        <begin position="401"/>
        <end position="410"/>
    </location>
</feature>
<sequence>MEDPSKDHRMETTNAASVDDDNLPLPDLLNDEGFPVNFGSAVTSYSDFDDEDEDELAAAGMNAFAKRNPVYCGRWLGSRVLPGSGGRCGPTNKPACPSCQRFQRRPDFSLQIFKRLFPDLGKAAGVSVSAQSMVDSWICQNIFRPEGNAANFAGAVKRAESVYSLVKVEDRQLVLSNQSSSVPVSSTWIQRDENRQMVERLREIRPWLTASQAEFVLRHGERIGLAQIEGDFMDHAAVLALDMDDVSVEREMIKERKKSLQNVEDALSVNQKRARVIREACVASKWRPPTEAVNFTPLVQSKHKLLEKSTTKTETEASLPLTLVTKDTQHLMVLKVKKEDESNISDDHEESFCVLCACPLPSSFHVMYSCKFCRICEVCVQDQQQQQQSNGSSSSSEKTKNTNATTSPSSGGNGEKNDSTGSGDHISTDADIVTNGEESLFNSAEGFAPVLLRDSDSDSEVDGPLDLLSRLVHFRTVVSMRPRNNAPVLGTKAVFRCPGRANGSHLHQHPLTFKQSPRHICHVKGNGCAPNYALWICDECDFYACQVCMSNPAPAGYNRKLGRIIPENQQQNQEQAMSRTMEDEELHKIFTSPIPLVDREAFDADAAEREAARIWDTSNESLIVKLGGGTVGQNATNTSRENISEEETPVNFDDEDDDVYSSDNDEEDDRSRLLPTPLLASEGFLRSDAVNAFDLFRARSDASTTTAIDEVQVEDLLLRAEAADARLTRRSIHDAISEGRLGLAGILLLSQAYAPVPLSTKQQTGAESTANDAGYQYCWCGDIIDRRTAPDGAVGCLGGHAMHASCAADLLLGGGQCPTCRQPIFYSKVDGAEANAAIEFAKAEIKRVQRAERQKIKQNLEESGEDPSFEVGDVVLVLSDVETCKQAQLADPIYGGWEEDMSMGCGLAGRVIETTKDVDRSAVRVRSMGHHVLRAIEDDEHSKCPTCDYSVPSRYTGEMVCRLCLNCVTCCRRTLGSCEQVSQEWTWNASVLTLMRRSGGVGLGHETVFKDKVSADRAKTERHILRLRGELVAVKKAREKVKEETEHLVAGLGQQRVTREFSQGSADALRRVADSGVSAADCQRARHLLLLARQWGDSKEAIEKRRSLYGCVQNGDSDSAGRIVRGYNARKFLETAMWADATRKNPEYVVEQFAQADLRAFPDIAAPRTGFTLESGSKFRCKSECLDKNGSLWLQVDSAPSSNWSSESAHSFSRGWLCVRPGATGSRAMVSMADTELSCCACGDRLFSSAASLGLYKTAEGQKVAIGDRLLVAATLERVTVREVKDGYIICSFDAPTDFEPKDFIRSSVCDAGGNEIASPLDCSVFYAPNDLIFRDIETEGLDHESESWARRELFIRCKGDQASARKMWKEAKQKEGRFNTEDFSLGFASCARGHPCHARCFQAALLAGQTCPADGCLEPLWVPSVTRVNNDDEDACHGETASARAEAAAPAAASELAGHDALVNERVASSGAATSEEWSGAGFRELKMCPLCCTGPIFNQDCDDMSAHHGDCAVAVLGRQEATHCLPNGRIFRVSASEIAARVTGISATKSVIDVLPRCDKHNCVVMFNGCTGCGHLFTDIHSHHMPDWDPTARATLEVNKKARNAVRLLTEQVRKEAAMLQFERDALKDAGGGEVDGAKGWGGASIDDLANGGIPPRKRPREDDPIEELSGRTTSTCDAREKIACFYSHPFETDGSNCSRGRVGSHFVI</sequence>
<accession>A0A7S3L9G2</accession>
<organism evidence="3">
    <name type="scientific">Amphora coffeiformis</name>
    <dbReference type="NCBI Taxonomy" id="265554"/>
    <lineage>
        <taxon>Eukaryota</taxon>
        <taxon>Sar</taxon>
        <taxon>Stramenopiles</taxon>
        <taxon>Ochrophyta</taxon>
        <taxon>Bacillariophyta</taxon>
        <taxon>Bacillariophyceae</taxon>
        <taxon>Bacillariophycidae</taxon>
        <taxon>Thalassiophysales</taxon>
        <taxon>Catenulaceae</taxon>
        <taxon>Amphora</taxon>
    </lineage>
</organism>
<proteinExistence type="predicted"/>
<dbReference type="EMBL" id="HBIM01015330">
    <property type="protein sequence ID" value="CAE0414938.1"/>
    <property type="molecule type" value="Transcribed_RNA"/>
</dbReference>
<feature type="region of interest" description="Disordered" evidence="2">
    <location>
        <begin position="628"/>
        <end position="673"/>
    </location>
</feature>
<feature type="compositionally biased region" description="Polar residues" evidence="2">
    <location>
        <begin position="632"/>
        <end position="641"/>
    </location>
</feature>
<gene>
    <name evidence="3" type="ORF">ACOF00016_LOCUS12108</name>
</gene>
<evidence type="ECO:0000256" key="1">
    <source>
        <dbReference type="SAM" id="Coils"/>
    </source>
</evidence>
<feature type="compositionally biased region" description="Low complexity" evidence="2">
    <location>
        <begin position="387"/>
        <end position="396"/>
    </location>
</feature>
<feature type="coiled-coil region" evidence="1">
    <location>
        <begin position="831"/>
        <end position="858"/>
    </location>
</feature>
<reference evidence="3" key="1">
    <citation type="submission" date="2021-01" db="EMBL/GenBank/DDBJ databases">
        <authorList>
            <person name="Corre E."/>
            <person name="Pelletier E."/>
            <person name="Niang G."/>
            <person name="Scheremetjew M."/>
            <person name="Finn R."/>
            <person name="Kale V."/>
            <person name="Holt S."/>
            <person name="Cochrane G."/>
            <person name="Meng A."/>
            <person name="Brown T."/>
            <person name="Cohen L."/>
        </authorList>
    </citation>
    <scope>NUCLEOTIDE SEQUENCE</scope>
    <source>
        <strain evidence="3">CCMP127</strain>
    </source>
</reference>
<feature type="compositionally biased region" description="Basic and acidic residues" evidence="2">
    <location>
        <begin position="1"/>
        <end position="11"/>
    </location>
</feature>
<evidence type="ECO:0000256" key="2">
    <source>
        <dbReference type="SAM" id="MobiDB-lite"/>
    </source>
</evidence>
<keyword evidence="1" id="KW-0175">Coiled coil</keyword>
<feature type="region of interest" description="Disordered" evidence="2">
    <location>
        <begin position="387"/>
        <end position="429"/>
    </location>
</feature>
<name>A0A7S3L9G2_9STRA</name>
<evidence type="ECO:0000313" key="3">
    <source>
        <dbReference type="EMBL" id="CAE0414938.1"/>
    </source>
</evidence>
<protein>
    <submittedName>
        <fullName evidence="3">Uncharacterized protein</fullName>
    </submittedName>
</protein>
<feature type="region of interest" description="Disordered" evidence="2">
    <location>
        <begin position="1"/>
        <end position="26"/>
    </location>
</feature>